<name>A0A161JJN4_9GAMM</name>
<evidence type="ECO:0000313" key="2">
    <source>
        <dbReference type="Proteomes" id="UP000077255"/>
    </source>
</evidence>
<sequence>MTMDDAALQSALRRLFARHEVELEPDEDGWLLTDGDFPAIRAHWRPGTGNEPGRLDVDVVVDEERCLEDSFAGADVREALAAFEQSSFHLLLAACWYLTDDRRMRIAAWDIGVRTWDVFVGPLVMRPPASEPLPMPADAALALQHSAGQLPLAPQLHWIHLLHRRTGDGAVTREALLDGELWPAGTAMLEASAWPELSPDTAARQLVLLDVRDY</sequence>
<dbReference type="PATRIC" id="fig|445710.3.peg.3564"/>
<dbReference type="STRING" id="445710.ATSB10_35650"/>
<organism evidence="1 2">
    <name type="scientific">Dyella thiooxydans</name>
    <dbReference type="NCBI Taxonomy" id="445710"/>
    <lineage>
        <taxon>Bacteria</taxon>
        <taxon>Pseudomonadati</taxon>
        <taxon>Pseudomonadota</taxon>
        <taxon>Gammaproteobacteria</taxon>
        <taxon>Lysobacterales</taxon>
        <taxon>Rhodanobacteraceae</taxon>
        <taxon>Dyella</taxon>
    </lineage>
</organism>
<keyword evidence="2" id="KW-1185">Reference proteome</keyword>
<reference evidence="1 2" key="1">
    <citation type="submission" date="2016-02" db="EMBL/GenBank/DDBJ databases">
        <title>Complete genome sequencing and analysis of ATSB10, Dyella thiooxydans isolated from rhizosphere soil of sunflower (Helianthus annuus L.).</title>
        <authorList>
            <person name="Lee Y."/>
            <person name="Hwangbo K."/>
            <person name="Chung H."/>
            <person name="Yoo J."/>
            <person name="Kim K.Y."/>
            <person name="Sa T.M."/>
            <person name="Um Y."/>
            <person name="Madhaiyan M."/>
        </authorList>
    </citation>
    <scope>NUCLEOTIDE SEQUENCE [LARGE SCALE GENOMIC DNA]</scope>
    <source>
        <strain evidence="1 2">ATSB10</strain>
    </source>
</reference>
<dbReference type="EMBL" id="CP014841">
    <property type="protein sequence ID" value="AND71019.1"/>
    <property type="molecule type" value="Genomic_DNA"/>
</dbReference>
<accession>A0A161JJN4</accession>
<dbReference type="InterPro" id="IPR045929">
    <property type="entry name" value="DUF6348"/>
</dbReference>
<gene>
    <name evidence="1" type="ORF">ATSB10_35650</name>
</gene>
<evidence type="ECO:0000313" key="1">
    <source>
        <dbReference type="EMBL" id="AND71019.1"/>
    </source>
</evidence>
<proteinExistence type="predicted"/>
<dbReference type="Pfam" id="PF19875">
    <property type="entry name" value="DUF6348"/>
    <property type="match status" value="1"/>
</dbReference>
<dbReference type="KEGG" id="dtx:ATSB10_35650"/>
<protein>
    <submittedName>
        <fullName evidence="1">Uncharacterized protein</fullName>
    </submittedName>
</protein>
<dbReference type="AlphaFoldDB" id="A0A161JJN4"/>
<dbReference type="Proteomes" id="UP000077255">
    <property type="component" value="Chromosome"/>
</dbReference>